<accession>A0ABS1HA59</accession>
<proteinExistence type="inferred from homology"/>
<dbReference type="PANTHER" id="PTHR33392:SF6">
    <property type="entry name" value="POLYISOPRENYL-TEICHOIC ACID--PEPTIDOGLYCAN TEICHOIC ACID TRANSFERASE TAGU"/>
    <property type="match status" value="1"/>
</dbReference>
<sequence length="310" mass="35354">MNMKEEKWYKKKKFRRIVLGTVLLLLLGIGGYAFSIFKSFNSAIETMHQPIEKTNKRDNDISMQKQDPFSVLMLGVDETANNSGRTDTMILLTVNPKEESVKMLSIPRDTKTEIVGNGTVEKINHAYARGGVEMSIATVEHFLDMPIDYYVKINMEGFKDVIDALNGVTVVNDMDLTYKNDHFPKGEIELNGKKALVFSRIRYEDPRGDFGRQIRQKQIIQAILDKGTNLSSLLKIDDVLGKLGENIKTNFTLKEMLSIQKQYKSLNKNIEQIQFKDGNGGKEAGVWYYYPDETELSEIKQTLKGHLLLK</sequence>
<evidence type="ECO:0000313" key="4">
    <source>
        <dbReference type="Proteomes" id="UP000618943"/>
    </source>
</evidence>
<dbReference type="Proteomes" id="UP000618943">
    <property type="component" value="Unassembled WGS sequence"/>
</dbReference>
<gene>
    <name evidence="3" type="ORF">JFL43_15870</name>
</gene>
<dbReference type="PANTHER" id="PTHR33392">
    <property type="entry name" value="POLYISOPRENYL-TEICHOIC ACID--PEPTIDOGLYCAN TEICHOIC ACID TRANSFERASE TAGU"/>
    <property type="match status" value="1"/>
</dbReference>
<dbReference type="Gene3D" id="3.40.630.190">
    <property type="entry name" value="LCP protein"/>
    <property type="match status" value="1"/>
</dbReference>
<evidence type="ECO:0000256" key="1">
    <source>
        <dbReference type="ARBA" id="ARBA00006068"/>
    </source>
</evidence>
<comment type="similarity">
    <text evidence="1">Belongs to the LytR/CpsA/Psr (LCP) family.</text>
</comment>
<name>A0ABS1HA59_9BACL</name>
<dbReference type="NCBIfam" id="TIGR00350">
    <property type="entry name" value="lytR_cpsA_psr"/>
    <property type="match status" value="1"/>
</dbReference>
<organism evidence="3 4">
    <name type="scientific">Viridibacillus soli</name>
    <dbReference type="NCBI Taxonomy" id="2798301"/>
    <lineage>
        <taxon>Bacteria</taxon>
        <taxon>Bacillati</taxon>
        <taxon>Bacillota</taxon>
        <taxon>Bacilli</taxon>
        <taxon>Bacillales</taxon>
        <taxon>Caryophanaceae</taxon>
        <taxon>Viridibacillus</taxon>
    </lineage>
</organism>
<feature type="domain" description="Cell envelope-related transcriptional attenuator" evidence="2">
    <location>
        <begin position="85"/>
        <end position="226"/>
    </location>
</feature>
<keyword evidence="4" id="KW-1185">Reference proteome</keyword>
<reference evidence="3 4" key="1">
    <citation type="submission" date="2020-12" db="EMBL/GenBank/DDBJ databases">
        <title>YIM B01967 draft genome.</title>
        <authorList>
            <person name="Yan X."/>
        </authorList>
    </citation>
    <scope>NUCLEOTIDE SEQUENCE [LARGE SCALE GENOMIC DNA]</scope>
    <source>
        <strain evidence="3 4">YIM B01967</strain>
    </source>
</reference>
<dbReference type="InterPro" id="IPR004474">
    <property type="entry name" value="LytR_CpsA_psr"/>
</dbReference>
<dbReference type="Pfam" id="PF03816">
    <property type="entry name" value="LytR_cpsA_psr"/>
    <property type="match status" value="1"/>
</dbReference>
<evidence type="ECO:0000313" key="3">
    <source>
        <dbReference type="EMBL" id="MBK3496312.1"/>
    </source>
</evidence>
<dbReference type="EMBL" id="JAEOAH010000028">
    <property type="protein sequence ID" value="MBK3496312.1"/>
    <property type="molecule type" value="Genomic_DNA"/>
</dbReference>
<dbReference type="InterPro" id="IPR050922">
    <property type="entry name" value="LytR/CpsA/Psr_CW_biosynth"/>
</dbReference>
<comment type="caution">
    <text evidence="3">The sequence shown here is derived from an EMBL/GenBank/DDBJ whole genome shotgun (WGS) entry which is preliminary data.</text>
</comment>
<protein>
    <submittedName>
        <fullName evidence="3">LCP family protein</fullName>
    </submittedName>
</protein>
<evidence type="ECO:0000259" key="2">
    <source>
        <dbReference type="Pfam" id="PF03816"/>
    </source>
</evidence>